<dbReference type="Proteomes" id="UP001523392">
    <property type="component" value="Unassembled WGS sequence"/>
</dbReference>
<organism evidence="1 2">
    <name type="scientific">Siccirubricoccus soli</name>
    <dbReference type="NCBI Taxonomy" id="2899147"/>
    <lineage>
        <taxon>Bacteria</taxon>
        <taxon>Pseudomonadati</taxon>
        <taxon>Pseudomonadota</taxon>
        <taxon>Alphaproteobacteria</taxon>
        <taxon>Acetobacterales</taxon>
        <taxon>Roseomonadaceae</taxon>
        <taxon>Siccirubricoccus</taxon>
    </lineage>
</organism>
<sequence>MLPAPARPAGSRGHLALAAENDGLTPWCGPAALALAAGRPYAEACDALRAAAPDWYPASGPVVTAYWRDLLAVLRGYGVPFCPVPLPEKRVSLLKLVRDGLPRGWYLVRVTDHFLLLQVHGFGLATVHDNRHTAAVLTADTHGKRHVTHLALLPEGPRLGMAG</sequence>
<gene>
    <name evidence="1" type="ORF">JYK14_21555</name>
</gene>
<protein>
    <submittedName>
        <fullName evidence="1">Uncharacterized protein</fullName>
    </submittedName>
</protein>
<reference evidence="1 2" key="1">
    <citation type="submission" date="2021-12" db="EMBL/GenBank/DDBJ databases">
        <title>Siccirubricoccus leaddurans sp. nov., a high concentration Zn2+ tolerance bacterium.</title>
        <authorList>
            <person name="Cao Y."/>
        </authorList>
    </citation>
    <scope>NUCLEOTIDE SEQUENCE [LARGE SCALE GENOMIC DNA]</scope>
    <source>
        <strain evidence="1 2">KC 17139</strain>
    </source>
</reference>
<dbReference type="EMBL" id="JAFIRR010000149">
    <property type="protein sequence ID" value="MCO6418724.1"/>
    <property type="molecule type" value="Genomic_DNA"/>
</dbReference>
<accession>A0ABT1DC28</accession>
<evidence type="ECO:0000313" key="2">
    <source>
        <dbReference type="Proteomes" id="UP001523392"/>
    </source>
</evidence>
<keyword evidence="2" id="KW-1185">Reference proteome</keyword>
<comment type="caution">
    <text evidence="1">The sequence shown here is derived from an EMBL/GenBank/DDBJ whole genome shotgun (WGS) entry which is preliminary data.</text>
</comment>
<dbReference type="RefSeq" id="WP_252955353.1">
    <property type="nucleotide sequence ID" value="NZ_JAFIRR010000149.1"/>
</dbReference>
<evidence type="ECO:0000313" key="1">
    <source>
        <dbReference type="EMBL" id="MCO6418724.1"/>
    </source>
</evidence>
<name>A0ABT1DC28_9PROT</name>
<proteinExistence type="predicted"/>